<comment type="caution">
    <text evidence="1">The sequence shown here is derived from an EMBL/GenBank/DDBJ whole genome shotgun (WGS) entry which is preliminary data.</text>
</comment>
<protein>
    <submittedName>
        <fullName evidence="1">Uncharacterized protein</fullName>
    </submittedName>
</protein>
<organism evidence="1 2">
    <name type="scientific">Paenibacillus flagellatus</name>
    <dbReference type="NCBI Taxonomy" id="2211139"/>
    <lineage>
        <taxon>Bacteria</taxon>
        <taxon>Bacillati</taxon>
        <taxon>Bacillota</taxon>
        <taxon>Bacilli</taxon>
        <taxon>Bacillales</taxon>
        <taxon>Paenibacillaceae</taxon>
        <taxon>Paenibacillus</taxon>
    </lineage>
</organism>
<name>A0A2V5JXI8_9BACL</name>
<evidence type="ECO:0000313" key="1">
    <source>
        <dbReference type="EMBL" id="PYI51559.1"/>
    </source>
</evidence>
<evidence type="ECO:0000313" key="2">
    <source>
        <dbReference type="Proteomes" id="UP000247476"/>
    </source>
</evidence>
<proteinExistence type="predicted"/>
<sequence length="76" mass="8926">MNYLATIIGSAELHCRKDPHPTRVWFDSFRHGFVAIRQNFTKFVPVWEIGTNGDENRKRFVKKILFSPLSLYLCIV</sequence>
<dbReference type="EMBL" id="QJVJ01000012">
    <property type="protein sequence ID" value="PYI51559.1"/>
    <property type="molecule type" value="Genomic_DNA"/>
</dbReference>
<reference evidence="1 2" key="1">
    <citation type="submission" date="2018-05" db="EMBL/GenBank/DDBJ databases">
        <title>Paenibacillus flagellatus sp. nov., isolated from selenium mineral soil.</title>
        <authorList>
            <person name="Dai X."/>
        </authorList>
    </citation>
    <scope>NUCLEOTIDE SEQUENCE [LARGE SCALE GENOMIC DNA]</scope>
    <source>
        <strain evidence="1 2">DXL2</strain>
    </source>
</reference>
<gene>
    <name evidence="1" type="ORF">DLM86_24395</name>
</gene>
<dbReference type="Proteomes" id="UP000247476">
    <property type="component" value="Unassembled WGS sequence"/>
</dbReference>
<dbReference type="AlphaFoldDB" id="A0A2V5JXI8"/>
<keyword evidence="2" id="KW-1185">Reference proteome</keyword>
<accession>A0A2V5JXI8</accession>